<proteinExistence type="predicted"/>
<evidence type="ECO:0000313" key="2">
    <source>
        <dbReference type="Proteomes" id="UP000183461"/>
    </source>
</evidence>
<gene>
    <name evidence="1" type="ORF">SAMN02910280_0173</name>
</gene>
<dbReference type="SUPFAM" id="SSF52540">
    <property type="entry name" value="P-loop containing nucleoside triphosphate hydrolases"/>
    <property type="match status" value="1"/>
</dbReference>
<reference evidence="1 2" key="1">
    <citation type="submission" date="2016-11" db="EMBL/GenBank/DDBJ databases">
        <authorList>
            <person name="Jaros S."/>
            <person name="Januszkiewicz K."/>
            <person name="Wedrychowicz H."/>
        </authorList>
    </citation>
    <scope>NUCLEOTIDE SEQUENCE [LARGE SCALE GENOMIC DNA]</scope>
    <source>
        <strain evidence="1 2">YL228</strain>
    </source>
</reference>
<dbReference type="Pfam" id="PF13481">
    <property type="entry name" value="AAA_25"/>
    <property type="match status" value="1"/>
</dbReference>
<evidence type="ECO:0000313" key="1">
    <source>
        <dbReference type="EMBL" id="SFW51602.1"/>
    </source>
</evidence>
<sequence length="347" mass="39114">MSNILQTKTAEEILSTVFKPKEFIIDGLLTQGLYVLAGAQKVGKSWMAMDICLSIATGVPVLGRDTIQGTALYLCLEDNYQRLQRRLFQMNAEPIENLHFALAADKIGEGLEEQIEAFKKDHDDLKIVVVDVMQMVRSNVESSYGSDYAELIALKQVAYRLGICILMIHHMRKAKDDNPFNMMTGSTGIGGATDGNFALKETKCGSGKAIMYCQGRDIEYTELRMHFDTDVMRWIVENEATPKKSQDNIVLSAVYLFIKERIHFEGTATELVEELKTVTDEVIYPNRVTRDLVQNGYELSKYGIEFKYERVHKGRVIILHYNGERDSSDGRNVTVTQALPDSSQSSI</sequence>
<organism evidence="1 2">
    <name type="scientific">Ruminococcus flavefaciens</name>
    <dbReference type="NCBI Taxonomy" id="1265"/>
    <lineage>
        <taxon>Bacteria</taxon>
        <taxon>Bacillati</taxon>
        <taxon>Bacillota</taxon>
        <taxon>Clostridia</taxon>
        <taxon>Eubacteriales</taxon>
        <taxon>Oscillospiraceae</taxon>
        <taxon>Ruminococcus</taxon>
    </lineage>
</organism>
<dbReference type="EMBL" id="FPIP01000011">
    <property type="protein sequence ID" value="SFW51602.1"/>
    <property type="molecule type" value="Genomic_DNA"/>
</dbReference>
<dbReference type="Proteomes" id="UP000183461">
    <property type="component" value="Unassembled WGS sequence"/>
</dbReference>
<protein>
    <submittedName>
        <fullName evidence="1">AAA domain-containing protein</fullName>
    </submittedName>
</protein>
<dbReference type="Gene3D" id="3.40.50.300">
    <property type="entry name" value="P-loop containing nucleotide triphosphate hydrolases"/>
    <property type="match status" value="1"/>
</dbReference>
<dbReference type="AlphaFoldDB" id="A0A1K1PV42"/>
<name>A0A1K1PV42_RUMFL</name>
<accession>A0A1K1PV42</accession>
<dbReference type="InterPro" id="IPR027417">
    <property type="entry name" value="P-loop_NTPase"/>
</dbReference>
<dbReference type="RefSeq" id="WP_072301227.1">
    <property type="nucleotide sequence ID" value="NZ_FPIP01000011.1"/>
</dbReference>